<evidence type="ECO:0000313" key="1">
    <source>
        <dbReference type="EMBL" id="JAH55468.1"/>
    </source>
</evidence>
<dbReference type="AlphaFoldDB" id="A0A0E9TRV8"/>
<reference evidence="1" key="2">
    <citation type="journal article" date="2015" name="Fish Shellfish Immunol.">
        <title>Early steps in the European eel (Anguilla anguilla)-Vibrio vulnificus interaction in the gills: Role of the RtxA13 toxin.</title>
        <authorList>
            <person name="Callol A."/>
            <person name="Pajuelo D."/>
            <person name="Ebbesson L."/>
            <person name="Teles M."/>
            <person name="MacKenzie S."/>
            <person name="Amaro C."/>
        </authorList>
    </citation>
    <scope>NUCLEOTIDE SEQUENCE</scope>
</reference>
<organism evidence="1">
    <name type="scientific">Anguilla anguilla</name>
    <name type="common">European freshwater eel</name>
    <name type="synonym">Muraena anguilla</name>
    <dbReference type="NCBI Taxonomy" id="7936"/>
    <lineage>
        <taxon>Eukaryota</taxon>
        <taxon>Metazoa</taxon>
        <taxon>Chordata</taxon>
        <taxon>Craniata</taxon>
        <taxon>Vertebrata</taxon>
        <taxon>Euteleostomi</taxon>
        <taxon>Actinopterygii</taxon>
        <taxon>Neopterygii</taxon>
        <taxon>Teleostei</taxon>
        <taxon>Anguilliformes</taxon>
        <taxon>Anguillidae</taxon>
        <taxon>Anguilla</taxon>
    </lineage>
</organism>
<sequence>MLKSFHYDIWGYNYISINQLNLI</sequence>
<protein>
    <submittedName>
        <fullName evidence="1">Uncharacterized protein</fullName>
    </submittedName>
</protein>
<reference evidence="1" key="1">
    <citation type="submission" date="2014-11" db="EMBL/GenBank/DDBJ databases">
        <authorList>
            <person name="Amaro Gonzalez C."/>
        </authorList>
    </citation>
    <scope>NUCLEOTIDE SEQUENCE</scope>
</reference>
<name>A0A0E9TRV8_ANGAN</name>
<accession>A0A0E9TRV8</accession>
<proteinExistence type="predicted"/>
<dbReference type="EMBL" id="GBXM01041843">
    <property type="protein sequence ID" value="JAH66734.1"/>
    <property type="molecule type" value="Transcribed_RNA"/>
</dbReference>
<dbReference type="EMBL" id="GBXM01053109">
    <property type="protein sequence ID" value="JAH55468.1"/>
    <property type="molecule type" value="Transcribed_RNA"/>
</dbReference>